<protein>
    <submittedName>
        <fullName evidence="1">Uncharacterized protein</fullName>
    </submittedName>
</protein>
<evidence type="ECO:0000313" key="2">
    <source>
        <dbReference type="Proteomes" id="UP001055811"/>
    </source>
</evidence>
<organism evidence="1 2">
    <name type="scientific">Cichorium intybus</name>
    <name type="common">Chicory</name>
    <dbReference type="NCBI Taxonomy" id="13427"/>
    <lineage>
        <taxon>Eukaryota</taxon>
        <taxon>Viridiplantae</taxon>
        <taxon>Streptophyta</taxon>
        <taxon>Embryophyta</taxon>
        <taxon>Tracheophyta</taxon>
        <taxon>Spermatophyta</taxon>
        <taxon>Magnoliopsida</taxon>
        <taxon>eudicotyledons</taxon>
        <taxon>Gunneridae</taxon>
        <taxon>Pentapetalae</taxon>
        <taxon>asterids</taxon>
        <taxon>campanulids</taxon>
        <taxon>Asterales</taxon>
        <taxon>Asteraceae</taxon>
        <taxon>Cichorioideae</taxon>
        <taxon>Cichorieae</taxon>
        <taxon>Cichoriinae</taxon>
        <taxon>Cichorium</taxon>
    </lineage>
</organism>
<accession>A0ACB8YY85</accession>
<proteinExistence type="predicted"/>
<dbReference type="EMBL" id="CM042017">
    <property type="protein sequence ID" value="KAI3690181.1"/>
    <property type="molecule type" value="Genomic_DNA"/>
</dbReference>
<sequence length="115" mass="12938">MAGGSGVDDNHFTTAPPCNFNGKKKERECKGMMPSTLAVERRDREERQKERERHKIMPLRSCRRSLPLSQVGASWAAFENLLLDASGCLKVSDFGLTALPQQVRVCGDDLIWIFE</sequence>
<dbReference type="Proteomes" id="UP001055811">
    <property type="component" value="Linkage Group LG09"/>
</dbReference>
<gene>
    <name evidence="1" type="ORF">L2E82_48156</name>
</gene>
<name>A0ACB8YY85_CICIN</name>
<reference evidence="2" key="1">
    <citation type="journal article" date="2022" name="Mol. Ecol. Resour.">
        <title>The genomes of chicory, endive, great burdock and yacon provide insights into Asteraceae palaeo-polyploidization history and plant inulin production.</title>
        <authorList>
            <person name="Fan W."/>
            <person name="Wang S."/>
            <person name="Wang H."/>
            <person name="Wang A."/>
            <person name="Jiang F."/>
            <person name="Liu H."/>
            <person name="Zhao H."/>
            <person name="Xu D."/>
            <person name="Zhang Y."/>
        </authorList>
    </citation>
    <scope>NUCLEOTIDE SEQUENCE [LARGE SCALE GENOMIC DNA]</scope>
    <source>
        <strain evidence="2">cv. Punajuju</strain>
    </source>
</reference>
<comment type="caution">
    <text evidence="1">The sequence shown here is derived from an EMBL/GenBank/DDBJ whole genome shotgun (WGS) entry which is preliminary data.</text>
</comment>
<evidence type="ECO:0000313" key="1">
    <source>
        <dbReference type="EMBL" id="KAI3690181.1"/>
    </source>
</evidence>
<keyword evidence="2" id="KW-1185">Reference proteome</keyword>
<reference evidence="1 2" key="2">
    <citation type="journal article" date="2022" name="Mol. Ecol. Resour.">
        <title>The genomes of chicory, endive, great burdock and yacon provide insights into Asteraceae paleo-polyploidization history and plant inulin production.</title>
        <authorList>
            <person name="Fan W."/>
            <person name="Wang S."/>
            <person name="Wang H."/>
            <person name="Wang A."/>
            <person name="Jiang F."/>
            <person name="Liu H."/>
            <person name="Zhao H."/>
            <person name="Xu D."/>
            <person name="Zhang Y."/>
        </authorList>
    </citation>
    <scope>NUCLEOTIDE SEQUENCE [LARGE SCALE GENOMIC DNA]</scope>
    <source>
        <strain evidence="2">cv. Punajuju</strain>
        <tissue evidence="1">Leaves</tissue>
    </source>
</reference>